<dbReference type="GO" id="GO:0005525">
    <property type="term" value="F:GTP binding"/>
    <property type="evidence" value="ECO:0007669"/>
    <property type="project" value="UniProtKB-KW"/>
</dbReference>
<feature type="binding site" evidence="15">
    <location>
        <position position="34"/>
    </location>
    <ligand>
        <name>Mg(2+)</name>
        <dbReference type="ChEBI" id="CHEBI:18420"/>
        <label>2</label>
    </ligand>
</feature>
<evidence type="ECO:0000256" key="13">
    <source>
        <dbReference type="NCBIfam" id="TIGR00437"/>
    </source>
</evidence>
<reference evidence="18 19" key="1">
    <citation type="submission" date="2010-05" db="EMBL/GenBank/DDBJ databases">
        <title>Complete sequence of Thermincola sp. JR.</title>
        <authorList>
            <consortium name="US DOE Joint Genome Institute"/>
            <person name="Lucas S."/>
            <person name="Copeland A."/>
            <person name="Lapidus A."/>
            <person name="Cheng J.-F."/>
            <person name="Bruce D."/>
            <person name="Goodwin L."/>
            <person name="Pitluck S."/>
            <person name="Chertkov O."/>
            <person name="Detter J.C."/>
            <person name="Han C."/>
            <person name="Tapia R."/>
            <person name="Land M."/>
            <person name="Hauser L."/>
            <person name="Kyrpides N."/>
            <person name="Mikhailova N."/>
            <person name="Hazen T.C."/>
            <person name="Woyke T."/>
        </authorList>
    </citation>
    <scope>NUCLEOTIDE SEQUENCE [LARGE SCALE GENOMIC DNA]</scope>
    <source>
        <strain evidence="18 19">JR</strain>
    </source>
</reference>
<keyword evidence="7 14" id="KW-0547">Nucleotide-binding</keyword>
<dbReference type="SUPFAM" id="SSF52540">
    <property type="entry name" value="P-loop containing nucleoside triphosphate hydrolases"/>
    <property type="match status" value="1"/>
</dbReference>
<feature type="domain" description="FeoB-type G" evidence="17">
    <location>
        <begin position="16"/>
        <end position="172"/>
    </location>
</feature>
<dbReference type="InterPro" id="IPR050860">
    <property type="entry name" value="FeoB_GTPase"/>
</dbReference>
<keyword evidence="15" id="KW-0460">Magnesium</keyword>
<evidence type="ECO:0000256" key="1">
    <source>
        <dbReference type="ARBA" id="ARBA00003926"/>
    </source>
</evidence>
<dbReference type="InterPro" id="IPR011640">
    <property type="entry name" value="Fe2_transport_prot_B_C"/>
</dbReference>
<feature type="binding site" evidence="15">
    <location>
        <position position="38"/>
    </location>
    <ligand>
        <name>Mg(2+)</name>
        <dbReference type="ChEBI" id="CHEBI:18420"/>
        <label>2</label>
    </ligand>
</feature>
<keyword evidence="9 16" id="KW-0408">Iron</keyword>
<evidence type="ECO:0000256" key="10">
    <source>
        <dbReference type="ARBA" id="ARBA00023065"/>
    </source>
</evidence>
<feature type="binding site" evidence="14">
    <location>
        <begin position="65"/>
        <end position="68"/>
    </location>
    <ligand>
        <name>GTP</name>
        <dbReference type="ChEBI" id="CHEBI:37565"/>
        <label>1</label>
    </ligand>
</feature>
<feature type="binding site" evidence="14">
    <location>
        <begin position="48"/>
        <end position="52"/>
    </location>
    <ligand>
        <name>GTP</name>
        <dbReference type="ChEBI" id="CHEBI:37565"/>
        <label>1</label>
    </ligand>
</feature>
<dbReference type="InterPro" id="IPR003373">
    <property type="entry name" value="Fe2_transport_prot-B"/>
</dbReference>
<feature type="transmembrane region" description="Helical" evidence="16">
    <location>
        <begin position="330"/>
        <end position="349"/>
    </location>
</feature>
<dbReference type="GO" id="GO:0046872">
    <property type="term" value="F:metal ion binding"/>
    <property type="evidence" value="ECO:0007669"/>
    <property type="project" value="UniProtKB-KW"/>
</dbReference>
<evidence type="ECO:0000256" key="15">
    <source>
        <dbReference type="PIRSR" id="PIRSR603373-2"/>
    </source>
</evidence>
<dbReference type="CDD" id="cd01879">
    <property type="entry name" value="FeoB"/>
    <property type="match status" value="1"/>
</dbReference>
<evidence type="ECO:0000256" key="7">
    <source>
        <dbReference type="ARBA" id="ARBA00022741"/>
    </source>
</evidence>
<keyword evidence="19" id="KW-1185">Reference proteome</keyword>
<dbReference type="Gene3D" id="3.40.50.300">
    <property type="entry name" value="P-loop containing nucleotide triphosphate hydrolases"/>
    <property type="match status" value="1"/>
</dbReference>
<evidence type="ECO:0000256" key="8">
    <source>
        <dbReference type="ARBA" id="ARBA00022989"/>
    </source>
</evidence>
<evidence type="ECO:0000259" key="17">
    <source>
        <dbReference type="PROSITE" id="PS51711"/>
    </source>
</evidence>
<keyword evidence="6 16" id="KW-0812">Transmembrane</keyword>
<keyword evidence="5 16" id="KW-0410">Iron transport</keyword>
<sequence length="653" mass="70422">MHCHDSGLKIEIPSDAKKIVLAGNPNVGKSVFFNALTGMYVDVSNYPGTTLEISHGKFGNDVVIDTPGVYGISSFNDEERIARDIILNADVVINIVDAVHLERDLFLTQQIIDTGVPVVVALNMLDEAERQGRKIDVDLLSDLLGVPVIPTVATEKIGLEELKKKICCARQGNIDHELQKQLNTLVDRVGSQGEALLILEGDPIIAERHGIAPGDKREELYIKRRERVNDIVSHVVSESNKGASFSTILGRLMIRPWTGIPLLILALWGMYELIGVFIAGTVVGFTEETVMQGMYEPFIRGLVSKIFSEQSVIGTLLIGEFGVLTMTVTYILGLLLPLVVGFYLVLSAFEDSGYLPRIATLTDRILSGIGLNGRAVIPIILGFGCVTMATITTRLLGSDRERRIAIFLLAMAIPCSAQLAVVVSMLAGMPAAYVGVYVAAILTLLVTVGTIMNRVLPGRSSEFLIDLPPLRVPRLNNVFTKTVTKSYMFLKEATPLFALGALIVGILNVTGILRVLQGLLSPLTVGWLGLPKEAANAFIMGFVRRDFGAAGLASLDLSPSQTIVALITITIFVPCIASAMVIFKERGKKEAAITWVTILGIAFLVGGIVNQLFKLFSGPKAFVSGGSIILVFLAVMAIVSVANKIIPSKTLET</sequence>
<evidence type="ECO:0000256" key="9">
    <source>
        <dbReference type="ARBA" id="ARBA00023004"/>
    </source>
</evidence>
<dbReference type="NCBIfam" id="TIGR00437">
    <property type="entry name" value="feoB"/>
    <property type="match status" value="1"/>
</dbReference>
<evidence type="ECO:0000256" key="12">
    <source>
        <dbReference type="ARBA" id="ARBA00023136"/>
    </source>
</evidence>
<comment type="similarity">
    <text evidence="16">Belongs to the TRAFAC class TrmE-Era-EngA-EngB-Septin-like GTPase superfamily. FeoB GTPase (TC 9.A.8) family.</text>
</comment>
<dbReference type="InterPro" id="IPR027417">
    <property type="entry name" value="P-loop_NTPase"/>
</dbReference>
<keyword evidence="10" id="KW-0406">Ion transport</keyword>
<feature type="transmembrane region" description="Helical" evidence="16">
    <location>
        <begin position="592"/>
        <end position="609"/>
    </location>
</feature>
<dbReference type="InterPro" id="IPR006073">
    <property type="entry name" value="GTP-bd"/>
</dbReference>
<evidence type="ECO:0000256" key="11">
    <source>
        <dbReference type="ARBA" id="ARBA00023134"/>
    </source>
</evidence>
<keyword evidence="4" id="KW-1003">Cell membrane</keyword>
<feature type="binding site" evidence="14">
    <location>
        <begin position="123"/>
        <end position="126"/>
    </location>
    <ligand>
        <name>GTP</name>
        <dbReference type="ChEBI" id="CHEBI:37565"/>
        <label>1</label>
    </ligand>
</feature>
<dbReference type="HOGENOM" id="CLU_013350_6_0_9"/>
<evidence type="ECO:0000256" key="14">
    <source>
        <dbReference type="PIRSR" id="PIRSR603373-1"/>
    </source>
</evidence>
<dbReference type="KEGG" id="tjr:TherJR_1325"/>
<feature type="transmembrane region" description="Helical" evidence="16">
    <location>
        <begin position="369"/>
        <end position="392"/>
    </location>
</feature>
<comment type="subcellular location">
    <subcellularLocation>
        <location evidence="2 16">Cell membrane</location>
        <topology evidence="2 16">Multi-pass membrane protein</topology>
    </subcellularLocation>
</comment>
<dbReference type="PANTHER" id="PTHR43185:SF1">
    <property type="entry name" value="FE(2+) TRANSPORTER FEOB"/>
    <property type="match status" value="1"/>
</dbReference>
<keyword evidence="12 16" id="KW-0472">Membrane</keyword>
<evidence type="ECO:0000256" key="2">
    <source>
        <dbReference type="ARBA" id="ARBA00004651"/>
    </source>
</evidence>
<dbReference type="RefSeq" id="WP_013120203.1">
    <property type="nucleotide sequence ID" value="NC_014152.1"/>
</dbReference>
<keyword evidence="15" id="KW-0479">Metal-binding</keyword>
<evidence type="ECO:0000256" key="16">
    <source>
        <dbReference type="RuleBase" id="RU362098"/>
    </source>
</evidence>
<dbReference type="eggNOG" id="COG0370">
    <property type="taxonomic scope" value="Bacteria"/>
</dbReference>
<accession>D5XEW4</accession>
<feature type="transmembrane region" description="Helical" evidence="16">
    <location>
        <begin position="496"/>
        <end position="516"/>
    </location>
</feature>
<dbReference type="Pfam" id="PF07664">
    <property type="entry name" value="FeoB_C"/>
    <property type="match status" value="1"/>
</dbReference>
<dbReference type="STRING" id="635013.TherJR_1325"/>
<keyword evidence="3 16" id="KW-0813">Transport</keyword>
<feature type="transmembrane region" description="Helical" evidence="16">
    <location>
        <begin position="404"/>
        <end position="426"/>
    </location>
</feature>
<dbReference type="GO" id="GO:0015093">
    <property type="term" value="F:ferrous iron transmembrane transporter activity"/>
    <property type="evidence" value="ECO:0007669"/>
    <property type="project" value="UniProtKB-UniRule"/>
</dbReference>
<dbReference type="OrthoDB" id="9809127at2"/>
<protein>
    <recommendedName>
        <fullName evidence="13 16">Ferrous iron transport protein B</fullName>
    </recommendedName>
</protein>
<dbReference type="PROSITE" id="PS51711">
    <property type="entry name" value="G_FEOB"/>
    <property type="match status" value="1"/>
</dbReference>
<dbReference type="GO" id="GO:0005886">
    <property type="term" value="C:plasma membrane"/>
    <property type="evidence" value="ECO:0007669"/>
    <property type="project" value="UniProtKB-SubCell"/>
</dbReference>
<feature type="binding site" evidence="14">
    <location>
        <begin position="152"/>
        <end position="154"/>
    </location>
    <ligand>
        <name>GTP</name>
        <dbReference type="ChEBI" id="CHEBI:37565"/>
        <label>1</label>
    </ligand>
</feature>
<dbReference type="Proteomes" id="UP000002377">
    <property type="component" value="Chromosome"/>
</dbReference>
<feature type="transmembrane region" description="Helical" evidence="16">
    <location>
        <begin position="432"/>
        <end position="452"/>
    </location>
</feature>
<gene>
    <name evidence="18" type="ordered locus">TherJR_1325</name>
</gene>
<organism evidence="18 19">
    <name type="scientific">Thermincola potens (strain JR)</name>
    <dbReference type="NCBI Taxonomy" id="635013"/>
    <lineage>
        <taxon>Bacteria</taxon>
        <taxon>Bacillati</taxon>
        <taxon>Bacillota</taxon>
        <taxon>Clostridia</taxon>
        <taxon>Eubacteriales</taxon>
        <taxon>Thermincolaceae</taxon>
        <taxon>Thermincola</taxon>
    </lineage>
</organism>
<dbReference type="Pfam" id="PF07670">
    <property type="entry name" value="Gate"/>
    <property type="match status" value="2"/>
</dbReference>
<dbReference type="InterPro" id="IPR011642">
    <property type="entry name" value="Gate_dom"/>
</dbReference>
<evidence type="ECO:0000313" key="19">
    <source>
        <dbReference type="Proteomes" id="UP000002377"/>
    </source>
</evidence>
<feature type="transmembrane region" description="Helical" evidence="16">
    <location>
        <begin position="260"/>
        <end position="286"/>
    </location>
</feature>
<feature type="binding site" evidence="14">
    <location>
        <begin position="23"/>
        <end position="30"/>
    </location>
    <ligand>
        <name>GTP</name>
        <dbReference type="ChEBI" id="CHEBI:37565"/>
        <label>1</label>
    </ligand>
</feature>
<dbReference type="PANTHER" id="PTHR43185">
    <property type="entry name" value="FERROUS IRON TRANSPORT PROTEIN B"/>
    <property type="match status" value="1"/>
</dbReference>
<evidence type="ECO:0000256" key="3">
    <source>
        <dbReference type="ARBA" id="ARBA00022448"/>
    </source>
</evidence>
<dbReference type="PRINTS" id="PR00326">
    <property type="entry name" value="GTP1OBG"/>
</dbReference>
<dbReference type="EMBL" id="CP002028">
    <property type="protein sequence ID" value="ADG82185.1"/>
    <property type="molecule type" value="Genomic_DNA"/>
</dbReference>
<feature type="transmembrane region" description="Helical" evidence="16">
    <location>
        <begin position="621"/>
        <end position="642"/>
    </location>
</feature>
<evidence type="ECO:0000256" key="4">
    <source>
        <dbReference type="ARBA" id="ARBA00022475"/>
    </source>
</evidence>
<feature type="binding site" evidence="15">
    <location>
        <position position="37"/>
    </location>
    <ligand>
        <name>Mg(2+)</name>
        <dbReference type="ChEBI" id="CHEBI:18420"/>
        <label>2</label>
    </ligand>
</feature>
<proteinExistence type="inferred from homology"/>
<evidence type="ECO:0000256" key="5">
    <source>
        <dbReference type="ARBA" id="ARBA00022496"/>
    </source>
</evidence>
<dbReference type="InterPro" id="IPR030389">
    <property type="entry name" value="G_FEOB_dom"/>
</dbReference>
<feature type="binding site" evidence="15">
    <location>
        <position position="35"/>
    </location>
    <ligand>
        <name>Mg(2+)</name>
        <dbReference type="ChEBI" id="CHEBI:18420"/>
        <label>2</label>
    </ligand>
</feature>
<feature type="transmembrane region" description="Helical" evidence="16">
    <location>
        <begin position="563"/>
        <end position="583"/>
    </location>
</feature>
<evidence type="ECO:0000313" key="18">
    <source>
        <dbReference type="EMBL" id="ADG82185.1"/>
    </source>
</evidence>
<keyword evidence="11 14" id="KW-0342">GTP-binding</keyword>
<dbReference type="Pfam" id="PF02421">
    <property type="entry name" value="FeoB_N"/>
    <property type="match status" value="1"/>
</dbReference>
<keyword evidence="8 16" id="KW-1133">Transmembrane helix</keyword>
<evidence type="ECO:0000256" key="6">
    <source>
        <dbReference type="ARBA" id="ARBA00022692"/>
    </source>
</evidence>
<dbReference type="AlphaFoldDB" id="D5XEW4"/>
<comment type="function">
    <text evidence="1 16">Probable transporter of a GTP-driven Fe(2+) uptake system.</text>
</comment>
<name>D5XEW4_THEPJ</name>